<dbReference type="InterPro" id="IPR051448">
    <property type="entry name" value="CdaR-like_regulators"/>
</dbReference>
<evidence type="ECO:0000256" key="1">
    <source>
        <dbReference type="ARBA" id="ARBA00006754"/>
    </source>
</evidence>
<feature type="region of interest" description="Disordered" evidence="2">
    <location>
        <begin position="1"/>
        <end position="28"/>
    </location>
</feature>
<evidence type="ECO:0000259" key="5">
    <source>
        <dbReference type="Pfam" id="PF17853"/>
    </source>
</evidence>
<dbReference type="Pfam" id="PF17853">
    <property type="entry name" value="GGDEF_2"/>
    <property type="match status" value="1"/>
</dbReference>
<evidence type="ECO:0000313" key="6">
    <source>
        <dbReference type="EMBL" id="TJZ74326.1"/>
    </source>
</evidence>
<proteinExistence type="inferred from homology"/>
<evidence type="ECO:0000313" key="7">
    <source>
        <dbReference type="Proteomes" id="UP000305109"/>
    </source>
</evidence>
<evidence type="ECO:0000256" key="2">
    <source>
        <dbReference type="SAM" id="MobiDB-lite"/>
    </source>
</evidence>
<dbReference type="InterPro" id="IPR025736">
    <property type="entry name" value="PucR_C-HTH_dom"/>
</dbReference>
<dbReference type="PANTHER" id="PTHR33744:SF1">
    <property type="entry name" value="DNA-BINDING TRANSCRIPTIONAL ACTIVATOR ADER"/>
    <property type="match status" value="1"/>
</dbReference>
<organism evidence="6 7">
    <name type="scientific">Rhodococcus oryzae</name>
    <dbReference type="NCBI Taxonomy" id="2571143"/>
    <lineage>
        <taxon>Bacteria</taxon>
        <taxon>Bacillati</taxon>
        <taxon>Actinomycetota</taxon>
        <taxon>Actinomycetes</taxon>
        <taxon>Mycobacteriales</taxon>
        <taxon>Nocardiaceae</taxon>
        <taxon>Rhodococcus</taxon>
    </lineage>
</organism>
<accession>A0ABY2REB5</accession>
<dbReference type="Pfam" id="PF13556">
    <property type="entry name" value="HTH_30"/>
    <property type="match status" value="1"/>
</dbReference>
<dbReference type="Proteomes" id="UP000305109">
    <property type="component" value="Unassembled WGS sequence"/>
</dbReference>
<dbReference type="InterPro" id="IPR042070">
    <property type="entry name" value="PucR_C-HTH_sf"/>
</dbReference>
<feature type="domain" description="RsbT co-antagonist protein RsbRD N-terminal" evidence="4">
    <location>
        <begin position="70"/>
        <end position="209"/>
    </location>
</feature>
<keyword evidence="7" id="KW-1185">Reference proteome</keyword>
<sequence length="445" mass="47569">MSAMAHCLPERGARERARRRRPAGYHPAHRGPCLRLRDGLVEKGGDWVRDGDNASHILTAVARPLAGRLPAIAAGLAEQILAEDGAYAALVAPAELRDTILHNLGQAMTSILDRSEDRPVDLSDAAWTGRTRAEQGLPLSSLQDAYRRGCRLLWQAMIETVAEEYPASLPDLLPCVGDLWDIVDLLVGAVADAYQEAESERLARDGERRNAVLDVLLGGPGADFPVGGGAGLVAEASAFLGLAERGRYAVAVVRSVGRGAGLPRDRGYSATGGFHILWRIRADHEVGLISLGSDEVAEPARLLEEQGVAAGISPVVGSLAELARARWLAEIALQTCAPDTDEVVVLDRRLPVALVAAQPDLAERLRTVVLGPVLRLPPVERDLLLDTVTAWLDAGGSAAGAAATLFCHRNTVLNRLRRIEDLTARSITDPRAMIELALAVEAARR</sequence>
<dbReference type="PANTHER" id="PTHR33744">
    <property type="entry name" value="CARBOHYDRATE DIACID REGULATOR"/>
    <property type="match status" value="1"/>
</dbReference>
<comment type="similarity">
    <text evidence="1">Belongs to the CdaR family.</text>
</comment>
<comment type="caution">
    <text evidence="6">The sequence shown here is derived from an EMBL/GenBank/DDBJ whole genome shotgun (WGS) entry which is preliminary data.</text>
</comment>
<name>A0ABY2REB5_9NOCA</name>
<dbReference type="Pfam" id="PF14361">
    <property type="entry name" value="RsbRD_N"/>
    <property type="match status" value="1"/>
</dbReference>
<reference evidence="6 7" key="1">
    <citation type="submission" date="2019-04" db="EMBL/GenBank/DDBJ databases">
        <title>Rhodococcus oryzae sp. nov., a novel actinomycete isolated from rhizosphere soil of rice (Oryza sativa L.).</title>
        <authorList>
            <person name="Li C."/>
        </authorList>
    </citation>
    <scope>NUCLEOTIDE SEQUENCE [LARGE SCALE GENOMIC DNA]</scope>
    <source>
        <strain evidence="6 7">NEAU-CX67</strain>
    </source>
</reference>
<evidence type="ECO:0000259" key="3">
    <source>
        <dbReference type="Pfam" id="PF13556"/>
    </source>
</evidence>
<gene>
    <name evidence="6" type="ORF">FCG67_21885</name>
</gene>
<dbReference type="Gene3D" id="1.10.10.2840">
    <property type="entry name" value="PucR C-terminal helix-turn-helix domain"/>
    <property type="match status" value="1"/>
</dbReference>
<protein>
    <submittedName>
        <fullName evidence="6">PucR family transcriptional regulator</fullName>
    </submittedName>
</protein>
<evidence type="ECO:0000259" key="4">
    <source>
        <dbReference type="Pfam" id="PF14361"/>
    </source>
</evidence>
<dbReference type="EMBL" id="SUMD01000013">
    <property type="protein sequence ID" value="TJZ74326.1"/>
    <property type="molecule type" value="Genomic_DNA"/>
</dbReference>
<feature type="domain" description="PucR C-terminal helix-turn-helix" evidence="3">
    <location>
        <begin position="384"/>
        <end position="442"/>
    </location>
</feature>
<dbReference type="InterPro" id="IPR041522">
    <property type="entry name" value="CdaR_GGDEF"/>
</dbReference>
<dbReference type="InterPro" id="IPR025751">
    <property type="entry name" value="RsbRD_N_dom"/>
</dbReference>
<feature type="compositionally biased region" description="Basic residues" evidence="2">
    <location>
        <begin position="16"/>
        <end position="28"/>
    </location>
</feature>
<feature type="domain" description="CdaR GGDEF-like" evidence="5">
    <location>
        <begin position="233"/>
        <end position="334"/>
    </location>
</feature>